<comment type="subcellular location">
    <subcellularLocation>
        <location evidence="3">Cell inner membrane</location>
        <topology evidence="3">Multi-pass membrane protein</topology>
    </subcellularLocation>
</comment>
<keyword evidence="19" id="KW-1185">Reference proteome</keyword>
<evidence type="ECO:0000256" key="12">
    <source>
        <dbReference type="ARBA" id="ARBA00022723"/>
    </source>
</evidence>
<evidence type="ECO:0000256" key="15">
    <source>
        <dbReference type="ARBA" id="ARBA00023004"/>
    </source>
</evidence>
<keyword evidence="10" id="KW-0349">Heme</keyword>
<dbReference type="InterPro" id="IPR000701">
    <property type="entry name" value="SuccDH_FuR_B_TM-su"/>
</dbReference>
<accession>A0A2U9T3Z5</accession>
<dbReference type="EMBL" id="CP029843">
    <property type="protein sequence ID" value="AWV07416.1"/>
    <property type="molecule type" value="Genomic_DNA"/>
</dbReference>
<organism evidence="18 19">
    <name type="scientific">Marilutibacter maris</name>
    <dbReference type="NCBI Taxonomy" id="1605891"/>
    <lineage>
        <taxon>Bacteria</taxon>
        <taxon>Pseudomonadati</taxon>
        <taxon>Pseudomonadota</taxon>
        <taxon>Gammaproteobacteria</taxon>
        <taxon>Lysobacterales</taxon>
        <taxon>Lysobacteraceae</taxon>
        <taxon>Marilutibacter</taxon>
    </lineage>
</organism>
<evidence type="ECO:0000256" key="10">
    <source>
        <dbReference type="ARBA" id="ARBA00022617"/>
    </source>
</evidence>
<evidence type="ECO:0000313" key="19">
    <source>
        <dbReference type="Proteomes" id="UP000249447"/>
    </source>
</evidence>
<dbReference type="CDD" id="cd03495">
    <property type="entry name" value="SQR_TypeC_SdhD_like"/>
    <property type="match status" value="1"/>
</dbReference>
<evidence type="ECO:0000256" key="11">
    <source>
        <dbReference type="ARBA" id="ARBA00022692"/>
    </source>
</evidence>
<dbReference type="OrthoDB" id="9809280at2"/>
<feature type="transmembrane region" description="Helical" evidence="17">
    <location>
        <begin position="105"/>
        <end position="127"/>
    </location>
</feature>
<dbReference type="Pfam" id="PF01127">
    <property type="entry name" value="Sdh_cyt"/>
    <property type="match status" value="1"/>
</dbReference>
<dbReference type="RefSeq" id="WP_111266524.1">
    <property type="nucleotide sequence ID" value="NZ_CP029843.1"/>
</dbReference>
<dbReference type="GO" id="GO:0005886">
    <property type="term" value="C:plasma membrane"/>
    <property type="evidence" value="ECO:0007669"/>
    <property type="project" value="UniProtKB-SubCell"/>
</dbReference>
<dbReference type="KEGG" id="lmb:C9I47_1727"/>
<keyword evidence="16 17" id="KW-0472">Membrane</keyword>
<dbReference type="NCBIfam" id="TIGR02968">
    <property type="entry name" value="succ_dehyd_anc"/>
    <property type="match status" value="1"/>
</dbReference>
<evidence type="ECO:0000256" key="5">
    <source>
        <dbReference type="ARBA" id="ARBA00019425"/>
    </source>
</evidence>
<keyword evidence="7" id="KW-1003">Cell membrane</keyword>
<feature type="transmembrane region" description="Helical" evidence="17">
    <location>
        <begin position="32"/>
        <end position="54"/>
    </location>
</feature>
<proteinExistence type="predicted"/>
<keyword evidence="8" id="KW-0997">Cell inner membrane</keyword>
<feature type="transmembrane region" description="Helical" evidence="17">
    <location>
        <begin position="66"/>
        <end position="85"/>
    </location>
</feature>
<dbReference type="SUPFAM" id="SSF81343">
    <property type="entry name" value="Fumarate reductase respiratory complex transmembrane subunits"/>
    <property type="match status" value="1"/>
</dbReference>
<evidence type="ECO:0000256" key="6">
    <source>
        <dbReference type="ARBA" id="ARBA00022448"/>
    </source>
</evidence>
<dbReference type="GO" id="GO:0020037">
    <property type="term" value="F:heme binding"/>
    <property type="evidence" value="ECO:0007669"/>
    <property type="project" value="InterPro"/>
</dbReference>
<dbReference type="GO" id="GO:0017004">
    <property type="term" value="P:cytochrome complex assembly"/>
    <property type="evidence" value="ECO:0007669"/>
    <property type="project" value="TreeGrafter"/>
</dbReference>
<dbReference type="InterPro" id="IPR014312">
    <property type="entry name" value="Succ_DH_anchor"/>
</dbReference>
<keyword evidence="13" id="KW-0249">Electron transport</keyword>
<keyword evidence="6" id="KW-0813">Transport</keyword>
<evidence type="ECO:0000256" key="16">
    <source>
        <dbReference type="ARBA" id="ARBA00023136"/>
    </source>
</evidence>
<comment type="cofactor">
    <cofactor evidence="1">
        <name>heme</name>
        <dbReference type="ChEBI" id="CHEBI:30413"/>
    </cofactor>
</comment>
<dbReference type="GO" id="GO:0046872">
    <property type="term" value="F:metal ion binding"/>
    <property type="evidence" value="ECO:0007669"/>
    <property type="project" value="UniProtKB-KW"/>
</dbReference>
<sequence length="128" mass="13505">MSSNPRLRNPLKTARGLGSAKDGTHHFIVQRITAVALVLLGLYVLCLLVGLAGADYASVRATVASPFNAVVLIAFLLSMFWHAQLGLQVVIEDYVHGGLAVVSQLAVRFICVLAAIASVLAVIRIALG</sequence>
<evidence type="ECO:0000256" key="7">
    <source>
        <dbReference type="ARBA" id="ARBA00022475"/>
    </source>
</evidence>
<gene>
    <name evidence="18" type="ORF">C9I47_1727</name>
</gene>
<keyword evidence="15" id="KW-0408">Iron</keyword>
<protein>
    <recommendedName>
        <fullName evidence="5">Succinate dehydrogenase hydrophobic membrane anchor subunit</fullName>
    </recommendedName>
</protein>
<dbReference type="GO" id="GO:0009055">
    <property type="term" value="F:electron transfer activity"/>
    <property type="evidence" value="ECO:0007669"/>
    <property type="project" value="TreeGrafter"/>
</dbReference>
<dbReference type="InterPro" id="IPR034804">
    <property type="entry name" value="SQR/QFR_C/D"/>
</dbReference>
<evidence type="ECO:0000313" key="18">
    <source>
        <dbReference type="EMBL" id="AWV07416.1"/>
    </source>
</evidence>
<keyword evidence="12" id="KW-0479">Metal-binding</keyword>
<dbReference type="Gene3D" id="1.20.1300.10">
    <property type="entry name" value="Fumarate reductase/succinate dehydrogenase, transmembrane subunit"/>
    <property type="match status" value="1"/>
</dbReference>
<evidence type="ECO:0000256" key="1">
    <source>
        <dbReference type="ARBA" id="ARBA00001971"/>
    </source>
</evidence>
<dbReference type="GO" id="GO:0006099">
    <property type="term" value="P:tricarboxylic acid cycle"/>
    <property type="evidence" value="ECO:0007669"/>
    <property type="project" value="UniProtKB-UniPathway"/>
</dbReference>
<comment type="function">
    <text evidence="2">Membrane-anchoring subunit of succinate dehydrogenase (SDH).</text>
</comment>
<dbReference type="PANTHER" id="PTHR38689:SF1">
    <property type="entry name" value="SUCCINATE DEHYDROGENASE HYDROPHOBIC MEMBRANE ANCHOR SUBUNIT"/>
    <property type="match status" value="1"/>
</dbReference>
<evidence type="ECO:0000256" key="4">
    <source>
        <dbReference type="ARBA" id="ARBA00005163"/>
    </source>
</evidence>
<evidence type="ECO:0000256" key="3">
    <source>
        <dbReference type="ARBA" id="ARBA00004429"/>
    </source>
</evidence>
<keyword evidence="9" id="KW-0816">Tricarboxylic acid cycle</keyword>
<evidence type="ECO:0000256" key="2">
    <source>
        <dbReference type="ARBA" id="ARBA00004050"/>
    </source>
</evidence>
<evidence type="ECO:0000256" key="9">
    <source>
        <dbReference type="ARBA" id="ARBA00022532"/>
    </source>
</evidence>
<name>A0A2U9T3Z5_9GAMM</name>
<dbReference type="AlphaFoldDB" id="A0A2U9T3Z5"/>
<keyword evidence="11 17" id="KW-0812">Transmembrane</keyword>
<evidence type="ECO:0000256" key="8">
    <source>
        <dbReference type="ARBA" id="ARBA00022519"/>
    </source>
</evidence>
<reference evidence="18 19" key="1">
    <citation type="submission" date="2018-05" db="EMBL/GenBank/DDBJ databases">
        <title>The complete genome of Lysobacter maris HZ9B, a marine bacterium antagonistic against terrestrial plant pathogens.</title>
        <authorList>
            <person name="Zhang X.-Q."/>
        </authorList>
    </citation>
    <scope>NUCLEOTIDE SEQUENCE [LARGE SCALE GENOMIC DNA]</scope>
    <source>
        <strain evidence="18 19">HZ9B</strain>
    </source>
</reference>
<evidence type="ECO:0000256" key="17">
    <source>
        <dbReference type="SAM" id="Phobius"/>
    </source>
</evidence>
<comment type="pathway">
    <text evidence="4">Carbohydrate metabolism; tricarboxylic acid cycle.</text>
</comment>
<evidence type="ECO:0000256" key="14">
    <source>
        <dbReference type="ARBA" id="ARBA00022989"/>
    </source>
</evidence>
<dbReference type="UniPathway" id="UPA00223"/>
<evidence type="ECO:0000256" key="13">
    <source>
        <dbReference type="ARBA" id="ARBA00022982"/>
    </source>
</evidence>
<dbReference type="Proteomes" id="UP000249447">
    <property type="component" value="Chromosome"/>
</dbReference>
<keyword evidence="14 17" id="KW-1133">Transmembrane helix</keyword>
<dbReference type="PANTHER" id="PTHR38689">
    <property type="entry name" value="SUCCINATE DEHYDROGENASE HYDROPHOBIC MEMBRANE ANCHOR SUBUNIT"/>
    <property type="match status" value="1"/>
</dbReference>